<dbReference type="GO" id="GO:0005886">
    <property type="term" value="C:plasma membrane"/>
    <property type="evidence" value="ECO:0007669"/>
    <property type="project" value="UniProtKB-SubCell"/>
</dbReference>
<proteinExistence type="inferred from homology"/>
<keyword evidence="5" id="KW-1185">Reference proteome</keyword>
<evidence type="ECO:0000256" key="2">
    <source>
        <dbReference type="PIRNR" id="PIRNR016661"/>
    </source>
</evidence>
<keyword evidence="3" id="KW-0812">Transmembrane</keyword>
<dbReference type="PANTHER" id="PTHR34295:SF1">
    <property type="entry name" value="BIOTIN TRANSPORTER BIOY"/>
    <property type="match status" value="1"/>
</dbReference>
<dbReference type="PIRSF" id="PIRSF016661">
    <property type="entry name" value="BioY"/>
    <property type="match status" value="1"/>
</dbReference>
<evidence type="ECO:0000313" key="5">
    <source>
        <dbReference type="Proteomes" id="UP000316801"/>
    </source>
</evidence>
<dbReference type="InterPro" id="IPR003784">
    <property type="entry name" value="BioY"/>
</dbReference>
<protein>
    <recommendedName>
        <fullName evidence="2">Biotin transporter</fullName>
    </recommendedName>
</protein>
<dbReference type="GO" id="GO:0015225">
    <property type="term" value="F:biotin transmembrane transporter activity"/>
    <property type="evidence" value="ECO:0007669"/>
    <property type="project" value="UniProtKB-UniRule"/>
</dbReference>
<keyword evidence="2" id="KW-0813">Transport</keyword>
<feature type="transmembrane region" description="Helical" evidence="3">
    <location>
        <begin position="125"/>
        <end position="145"/>
    </location>
</feature>
<name>A0A549TCS8_9HYPH</name>
<dbReference type="EMBL" id="VJMG01000018">
    <property type="protein sequence ID" value="TRL39706.1"/>
    <property type="molecule type" value="Genomic_DNA"/>
</dbReference>
<keyword evidence="2 3" id="KW-0472">Membrane</keyword>
<evidence type="ECO:0000313" key="4">
    <source>
        <dbReference type="EMBL" id="TRL39706.1"/>
    </source>
</evidence>
<dbReference type="AlphaFoldDB" id="A0A549TCS8"/>
<comment type="caution">
    <text evidence="4">The sequence shown here is derived from an EMBL/GenBank/DDBJ whole genome shotgun (WGS) entry which is preliminary data.</text>
</comment>
<sequence length="202" mass="20256">MLQSTPAPHWRTLSRQAALAVGGAALITLSAKLQIPFWPVPMTLHTLAVMAIAVAAGPRLALATLATYLAAGAAGLPVFSGTPERGIGIAYMMGPTGGYLAGYLISAGVTAWLAKGRGTLGRIGAMLCGLAVIYALGLAWLAQFVPGDRVMAVGLLPFLPADLVKVALVAAGATLPWGRLGGLSGGPSDGPSGGPFDGNSGR</sequence>
<evidence type="ECO:0000256" key="1">
    <source>
        <dbReference type="ARBA" id="ARBA00010692"/>
    </source>
</evidence>
<comment type="similarity">
    <text evidence="1 2">Belongs to the BioY family.</text>
</comment>
<dbReference type="PANTHER" id="PTHR34295">
    <property type="entry name" value="BIOTIN TRANSPORTER BIOY"/>
    <property type="match status" value="1"/>
</dbReference>
<comment type="subcellular location">
    <subcellularLocation>
        <location evidence="2">Cell membrane</location>
        <topology evidence="2">Multi-pass membrane protein</topology>
    </subcellularLocation>
</comment>
<dbReference type="Proteomes" id="UP000316801">
    <property type="component" value="Unassembled WGS sequence"/>
</dbReference>
<organism evidence="4 5">
    <name type="scientific">Rhizobium straminoryzae</name>
    <dbReference type="NCBI Taxonomy" id="1387186"/>
    <lineage>
        <taxon>Bacteria</taxon>
        <taxon>Pseudomonadati</taxon>
        <taxon>Pseudomonadota</taxon>
        <taxon>Alphaproteobacteria</taxon>
        <taxon>Hyphomicrobiales</taxon>
        <taxon>Rhizobiaceae</taxon>
        <taxon>Rhizobium/Agrobacterium group</taxon>
        <taxon>Rhizobium</taxon>
    </lineage>
</organism>
<dbReference type="Pfam" id="PF02632">
    <property type="entry name" value="BioY"/>
    <property type="match status" value="1"/>
</dbReference>
<dbReference type="RefSeq" id="WP_143124741.1">
    <property type="nucleotide sequence ID" value="NZ_VJMG01000018.1"/>
</dbReference>
<gene>
    <name evidence="4" type="ORF">FNA46_08350</name>
</gene>
<keyword evidence="3" id="KW-1133">Transmembrane helix</keyword>
<reference evidence="4 5" key="1">
    <citation type="submission" date="2019-07" db="EMBL/GenBank/DDBJ databases">
        <title>Ln-dependent methylotrophs.</title>
        <authorList>
            <person name="Tani A."/>
        </authorList>
    </citation>
    <scope>NUCLEOTIDE SEQUENCE [LARGE SCALE GENOMIC DNA]</scope>
    <source>
        <strain evidence="4 5">SM12</strain>
    </source>
</reference>
<feature type="transmembrane region" description="Helical" evidence="3">
    <location>
        <begin position="89"/>
        <end position="113"/>
    </location>
</feature>
<keyword evidence="2" id="KW-1003">Cell membrane</keyword>
<evidence type="ECO:0000256" key="3">
    <source>
        <dbReference type="SAM" id="Phobius"/>
    </source>
</evidence>
<dbReference type="Gene3D" id="1.10.1760.20">
    <property type="match status" value="1"/>
</dbReference>
<accession>A0A549TCS8</accession>